<dbReference type="PANTHER" id="PTHR42973:SF39">
    <property type="entry name" value="FAD-BINDING PCMH-TYPE DOMAIN-CONTAINING PROTEIN"/>
    <property type="match status" value="1"/>
</dbReference>
<dbReference type="EMBL" id="JAGSOV010000019">
    <property type="protein sequence ID" value="MCO1655108.1"/>
    <property type="molecule type" value="Genomic_DNA"/>
</dbReference>
<dbReference type="PANTHER" id="PTHR42973">
    <property type="entry name" value="BINDING OXIDOREDUCTASE, PUTATIVE (AFU_ORTHOLOGUE AFUA_1G17690)-RELATED"/>
    <property type="match status" value="1"/>
</dbReference>
<dbReference type="InterPro" id="IPR006093">
    <property type="entry name" value="Oxy_OxRdtase_FAD_BS"/>
</dbReference>
<dbReference type="SUPFAM" id="SSF56176">
    <property type="entry name" value="FAD-binding/transporter-associated domain-like"/>
    <property type="match status" value="1"/>
</dbReference>
<evidence type="ECO:0000313" key="8">
    <source>
        <dbReference type="Proteomes" id="UP001165283"/>
    </source>
</evidence>
<feature type="domain" description="FAD-binding PCMH-type" evidence="6">
    <location>
        <begin position="31"/>
        <end position="199"/>
    </location>
</feature>
<keyword evidence="8" id="KW-1185">Reference proteome</keyword>
<dbReference type="InterPro" id="IPR050416">
    <property type="entry name" value="FAD-linked_Oxidoreductase"/>
</dbReference>
<dbReference type="InterPro" id="IPR016169">
    <property type="entry name" value="FAD-bd_PCMH_sub2"/>
</dbReference>
<evidence type="ECO:0000256" key="2">
    <source>
        <dbReference type="ARBA" id="ARBA00005466"/>
    </source>
</evidence>
<evidence type="ECO:0000256" key="4">
    <source>
        <dbReference type="ARBA" id="ARBA00022827"/>
    </source>
</evidence>
<dbReference type="PROSITE" id="PS00862">
    <property type="entry name" value="OX2_COVAL_FAD"/>
    <property type="match status" value="1"/>
</dbReference>
<dbReference type="PROSITE" id="PS51387">
    <property type="entry name" value="FAD_PCMH"/>
    <property type="match status" value="1"/>
</dbReference>
<dbReference type="Pfam" id="PF08031">
    <property type="entry name" value="BBE"/>
    <property type="match status" value="1"/>
</dbReference>
<evidence type="ECO:0000256" key="3">
    <source>
        <dbReference type="ARBA" id="ARBA00022630"/>
    </source>
</evidence>
<evidence type="ECO:0000313" key="7">
    <source>
        <dbReference type="EMBL" id="MCO1655108.1"/>
    </source>
</evidence>
<dbReference type="Proteomes" id="UP001165283">
    <property type="component" value="Unassembled WGS sequence"/>
</dbReference>
<evidence type="ECO:0000256" key="5">
    <source>
        <dbReference type="ARBA" id="ARBA00023002"/>
    </source>
</evidence>
<dbReference type="RefSeq" id="WP_252436851.1">
    <property type="nucleotide sequence ID" value="NZ_JAGSOV010000019.1"/>
</dbReference>
<comment type="cofactor">
    <cofactor evidence="1">
        <name>FAD</name>
        <dbReference type="ChEBI" id="CHEBI:57692"/>
    </cofactor>
</comment>
<organism evidence="7 8">
    <name type="scientific">Pseudonocardia humida</name>
    <dbReference type="NCBI Taxonomy" id="2800819"/>
    <lineage>
        <taxon>Bacteria</taxon>
        <taxon>Bacillati</taxon>
        <taxon>Actinomycetota</taxon>
        <taxon>Actinomycetes</taxon>
        <taxon>Pseudonocardiales</taxon>
        <taxon>Pseudonocardiaceae</taxon>
        <taxon>Pseudonocardia</taxon>
    </lineage>
</organism>
<comment type="similarity">
    <text evidence="2">Belongs to the oxygen-dependent FAD-linked oxidoreductase family.</text>
</comment>
<reference evidence="7" key="1">
    <citation type="submission" date="2021-04" db="EMBL/GenBank/DDBJ databases">
        <title>Pseudonocardia sp. nov., isolated from sandy soil of mangrove forest.</title>
        <authorList>
            <person name="Zan Z."/>
            <person name="Huang R."/>
            <person name="Liu W."/>
        </authorList>
    </citation>
    <scope>NUCLEOTIDE SEQUENCE</scope>
    <source>
        <strain evidence="7">S2-4</strain>
    </source>
</reference>
<dbReference type="InterPro" id="IPR036318">
    <property type="entry name" value="FAD-bd_PCMH-like_sf"/>
</dbReference>
<evidence type="ECO:0000256" key="1">
    <source>
        <dbReference type="ARBA" id="ARBA00001974"/>
    </source>
</evidence>
<keyword evidence="5" id="KW-0560">Oxidoreductase</keyword>
<dbReference type="InterPro" id="IPR006094">
    <property type="entry name" value="Oxid_FAD_bind_N"/>
</dbReference>
<name>A0ABT0ZWJ2_9PSEU</name>
<comment type="caution">
    <text evidence="7">The sequence shown here is derived from an EMBL/GenBank/DDBJ whole genome shotgun (WGS) entry which is preliminary data.</text>
</comment>
<sequence length="459" mass="48338">MTQLDTRPRGALLRPGDDGYDAGRAAWNRNARQAPAAVVMARDPADVVAAVRLARAEGRGVGVMATGHGTSVPCDGGVLVNTSRMTGVRVDPRTRIARVAAGTRWADLAPVAAAHGLVGLPGSSSRVGIVGYTSGGGFGWLGRRYGLASGWVTAADVVTADGDLVRVDARRHPELLWGLRGGGGALGIVTTLEFALHPVVRVHGGNLFYPVERAREVLAAYAAWAAPHPDEMASAVAFRRFPPLPAVPAPLRGRLVMAVRGCWCGSDLAAGERLVDELRTALGPPVLDTFGVLPAAHLDPISSDPVDPLAAVGHCELVRALTPEAIDALVELGADSPLVMLELRRLGGALLGPSAQLSPMGRTEARYSLNAIGMTPTPESGAAVRSFLARLAAAVRPHATGGTYLNFLDADGATPTRVRAAYTPADWQRLVELRRRWDPDDVFRFSRHGRQRASVGTAR</sequence>
<dbReference type="Gene3D" id="3.40.462.20">
    <property type="match status" value="1"/>
</dbReference>
<dbReference type="Gene3D" id="3.30.43.10">
    <property type="entry name" value="Uridine Diphospho-n-acetylenolpyruvylglucosamine Reductase, domain 2"/>
    <property type="match status" value="1"/>
</dbReference>
<dbReference type="Pfam" id="PF01565">
    <property type="entry name" value="FAD_binding_4"/>
    <property type="match status" value="1"/>
</dbReference>
<gene>
    <name evidence="7" type="ORF">KDL28_08560</name>
</gene>
<dbReference type="Gene3D" id="3.30.465.10">
    <property type="match status" value="1"/>
</dbReference>
<protein>
    <submittedName>
        <fullName evidence="7">FAD-binding oxidoreductase</fullName>
    </submittedName>
</protein>
<keyword evidence="4" id="KW-0274">FAD</keyword>
<dbReference type="InterPro" id="IPR016167">
    <property type="entry name" value="FAD-bd_PCMH_sub1"/>
</dbReference>
<proteinExistence type="inferred from homology"/>
<keyword evidence="3" id="KW-0285">Flavoprotein</keyword>
<dbReference type="InterPro" id="IPR016166">
    <property type="entry name" value="FAD-bd_PCMH"/>
</dbReference>
<accession>A0ABT0ZWJ2</accession>
<evidence type="ECO:0000259" key="6">
    <source>
        <dbReference type="PROSITE" id="PS51387"/>
    </source>
</evidence>
<dbReference type="InterPro" id="IPR012951">
    <property type="entry name" value="BBE"/>
</dbReference>